<keyword evidence="2" id="KW-1133">Transmembrane helix</keyword>
<keyword evidence="1" id="KW-0862">Zinc</keyword>
<dbReference type="Proteomes" id="UP001151287">
    <property type="component" value="Unassembled WGS sequence"/>
</dbReference>
<dbReference type="InterPro" id="IPR053070">
    <property type="entry name" value="RING-type_E3_ubiquitin-ligase"/>
</dbReference>
<dbReference type="SUPFAM" id="SSF57850">
    <property type="entry name" value="RING/U-box"/>
    <property type="match status" value="1"/>
</dbReference>
<dbReference type="InterPro" id="IPR001841">
    <property type="entry name" value="Znf_RING"/>
</dbReference>
<evidence type="ECO:0000259" key="3">
    <source>
        <dbReference type="PROSITE" id="PS50089"/>
    </source>
</evidence>
<keyword evidence="1" id="KW-0863">Zinc-finger</keyword>
<dbReference type="EMBL" id="JAMQYH010000003">
    <property type="protein sequence ID" value="KAJ1693196.1"/>
    <property type="molecule type" value="Genomic_DNA"/>
</dbReference>
<keyword evidence="2" id="KW-0472">Membrane</keyword>
<dbReference type="AlphaFoldDB" id="A0A9Q0CFW2"/>
<gene>
    <name evidence="4" type="ORF">LUZ63_009894</name>
</gene>
<dbReference type="CDD" id="cd16461">
    <property type="entry name" value="RING-H2_EL5-like"/>
    <property type="match status" value="1"/>
</dbReference>
<evidence type="ECO:0000313" key="5">
    <source>
        <dbReference type="Proteomes" id="UP001151287"/>
    </source>
</evidence>
<proteinExistence type="predicted"/>
<dbReference type="Gene3D" id="3.30.40.10">
    <property type="entry name" value="Zinc/RING finger domain, C3HC4 (zinc finger)"/>
    <property type="match status" value="1"/>
</dbReference>
<protein>
    <recommendedName>
        <fullName evidence="3">RING-type domain-containing protein</fullName>
    </recommendedName>
</protein>
<dbReference type="PROSITE" id="PS50089">
    <property type="entry name" value="ZF_RING_2"/>
    <property type="match status" value="1"/>
</dbReference>
<keyword evidence="1" id="KW-0479">Metal-binding</keyword>
<dbReference type="PANTHER" id="PTHR47035">
    <property type="entry name" value="OS11G0150450 PROTEIN"/>
    <property type="match status" value="1"/>
</dbReference>
<feature type="transmembrane region" description="Helical" evidence="2">
    <location>
        <begin position="12"/>
        <end position="31"/>
    </location>
</feature>
<feature type="domain" description="RING-type" evidence="3">
    <location>
        <begin position="93"/>
        <end position="135"/>
    </location>
</feature>
<evidence type="ECO:0000256" key="2">
    <source>
        <dbReference type="SAM" id="Phobius"/>
    </source>
</evidence>
<reference evidence="4" key="1">
    <citation type="journal article" date="2022" name="Cell">
        <title>Repeat-based holocentromeres influence genome architecture and karyotype evolution.</title>
        <authorList>
            <person name="Hofstatter P.G."/>
            <person name="Thangavel G."/>
            <person name="Lux T."/>
            <person name="Neumann P."/>
            <person name="Vondrak T."/>
            <person name="Novak P."/>
            <person name="Zhang M."/>
            <person name="Costa L."/>
            <person name="Castellani M."/>
            <person name="Scott A."/>
            <person name="Toegelov H."/>
            <person name="Fuchs J."/>
            <person name="Mata-Sucre Y."/>
            <person name="Dias Y."/>
            <person name="Vanzela A.L.L."/>
            <person name="Huettel B."/>
            <person name="Almeida C.C.S."/>
            <person name="Simkova H."/>
            <person name="Souza G."/>
            <person name="Pedrosa-Harand A."/>
            <person name="Macas J."/>
            <person name="Mayer K.F.X."/>
            <person name="Houben A."/>
            <person name="Marques A."/>
        </authorList>
    </citation>
    <scope>NUCLEOTIDE SEQUENCE</scope>
    <source>
        <strain evidence="4">RhyBre1mFocal</strain>
    </source>
</reference>
<comment type="caution">
    <text evidence="4">The sequence shown here is derived from an EMBL/GenBank/DDBJ whole genome shotgun (WGS) entry which is preliminary data.</text>
</comment>
<dbReference type="GO" id="GO:0008270">
    <property type="term" value="F:zinc ion binding"/>
    <property type="evidence" value="ECO:0007669"/>
    <property type="project" value="UniProtKB-KW"/>
</dbReference>
<dbReference type="SMART" id="SM00184">
    <property type="entry name" value="RING"/>
    <property type="match status" value="1"/>
</dbReference>
<name>A0A9Q0CFW2_9POAL</name>
<sequence>MLDSGLNLATTLVGFVASIGLIIFVCARLVCCHSQSVDLRTIPYEFEMHTQFRAQQNIPQPECIVDGLEPVVIASMPTLKYIKQSPCVTEDQCTICLGEYEERDILRIMPTCGHNFHSSCIDIWLESHSTCPICRVSLNSIFSGNYMTNSRNTLSRNAFFRHFVNQWEASNNVSHEIAELNR</sequence>
<keyword evidence="2" id="KW-0812">Transmembrane</keyword>
<evidence type="ECO:0000313" key="4">
    <source>
        <dbReference type="EMBL" id="KAJ1693196.1"/>
    </source>
</evidence>
<dbReference type="Pfam" id="PF13639">
    <property type="entry name" value="zf-RING_2"/>
    <property type="match status" value="1"/>
</dbReference>
<accession>A0A9Q0CFW2</accession>
<dbReference type="PANTHER" id="PTHR47035:SF4">
    <property type="entry name" value="OS02G0676500 PROTEIN"/>
    <property type="match status" value="1"/>
</dbReference>
<evidence type="ECO:0000256" key="1">
    <source>
        <dbReference type="PROSITE-ProRule" id="PRU00175"/>
    </source>
</evidence>
<dbReference type="OrthoDB" id="8062037at2759"/>
<keyword evidence="5" id="KW-1185">Reference proteome</keyword>
<dbReference type="InterPro" id="IPR013083">
    <property type="entry name" value="Znf_RING/FYVE/PHD"/>
</dbReference>
<organism evidence="4 5">
    <name type="scientific">Rhynchospora breviuscula</name>
    <dbReference type="NCBI Taxonomy" id="2022672"/>
    <lineage>
        <taxon>Eukaryota</taxon>
        <taxon>Viridiplantae</taxon>
        <taxon>Streptophyta</taxon>
        <taxon>Embryophyta</taxon>
        <taxon>Tracheophyta</taxon>
        <taxon>Spermatophyta</taxon>
        <taxon>Magnoliopsida</taxon>
        <taxon>Liliopsida</taxon>
        <taxon>Poales</taxon>
        <taxon>Cyperaceae</taxon>
        <taxon>Cyperoideae</taxon>
        <taxon>Rhynchosporeae</taxon>
        <taxon>Rhynchospora</taxon>
    </lineage>
</organism>